<dbReference type="Pfam" id="PF05524">
    <property type="entry name" value="PEP-utilisers_N"/>
    <property type="match status" value="1"/>
</dbReference>
<evidence type="ECO:0000313" key="24">
    <source>
        <dbReference type="EMBL" id="ABG04694.1"/>
    </source>
</evidence>
<dbReference type="Gene3D" id="3.50.30.10">
    <property type="entry name" value="Phosphohistidine domain"/>
    <property type="match status" value="1"/>
</dbReference>
<dbReference type="GO" id="GO:0016301">
    <property type="term" value="F:kinase activity"/>
    <property type="evidence" value="ECO:0007669"/>
    <property type="project" value="UniProtKB-KW"/>
</dbReference>
<keyword evidence="24" id="KW-0670">Pyruvate</keyword>
<evidence type="ECO:0000256" key="20">
    <source>
        <dbReference type="PIRSR" id="PIRSR000732-3"/>
    </source>
</evidence>
<dbReference type="PROSITE" id="PS00742">
    <property type="entry name" value="PEP_ENZYMES_2"/>
    <property type="match status" value="1"/>
</dbReference>
<evidence type="ECO:0000259" key="22">
    <source>
        <dbReference type="Pfam" id="PF02896"/>
    </source>
</evidence>
<organism evidence="24 25">
    <name type="scientific">Rubrobacter xylanophilus (strain DSM 9941 / JCM 11954 / NBRC 16129 / PRD-1)</name>
    <dbReference type="NCBI Taxonomy" id="266117"/>
    <lineage>
        <taxon>Bacteria</taxon>
        <taxon>Bacillati</taxon>
        <taxon>Actinomycetota</taxon>
        <taxon>Rubrobacteria</taxon>
        <taxon>Rubrobacterales</taxon>
        <taxon>Rubrobacteraceae</taxon>
        <taxon>Rubrobacter</taxon>
    </lineage>
</organism>
<keyword evidence="8 17" id="KW-0813">Transport</keyword>
<dbReference type="SUPFAM" id="SSF51621">
    <property type="entry name" value="Phosphoenolpyruvate/pyruvate domain"/>
    <property type="match status" value="1"/>
</dbReference>
<feature type="binding site" evidence="19">
    <location>
        <position position="468"/>
    </location>
    <ligand>
        <name>phosphoenolpyruvate</name>
        <dbReference type="ChEBI" id="CHEBI:58702"/>
    </ligand>
</feature>
<keyword evidence="11 17" id="KW-0808">Transferase</keyword>
<dbReference type="InterPro" id="IPR040442">
    <property type="entry name" value="Pyrv_kinase-like_dom_sf"/>
</dbReference>
<evidence type="ECO:0000256" key="9">
    <source>
        <dbReference type="ARBA" id="ARBA00022490"/>
    </source>
</evidence>
<dbReference type="Gene3D" id="1.10.274.10">
    <property type="entry name" value="PtsI, HPr-binding domain"/>
    <property type="match status" value="1"/>
</dbReference>
<evidence type="ECO:0000256" key="19">
    <source>
        <dbReference type="PIRSR" id="PIRSR000732-2"/>
    </source>
</evidence>
<keyword evidence="9 17" id="KW-0963">Cytoplasm</keyword>
<evidence type="ECO:0000256" key="7">
    <source>
        <dbReference type="ARBA" id="ARBA00016544"/>
    </source>
</evidence>
<dbReference type="KEGG" id="rxy:Rxyl_1734"/>
<accession>Q1AV84</accession>
<dbReference type="PRINTS" id="PR01736">
    <property type="entry name" value="PHPHTRNFRASE"/>
</dbReference>
<evidence type="ECO:0000256" key="13">
    <source>
        <dbReference type="ARBA" id="ARBA00022723"/>
    </source>
</evidence>
<feature type="binding site" evidence="19">
    <location>
        <position position="336"/>
    </location>
    <ligand>
        <name>phosphoenolpyruvate</name>
        <dbReference type="ChEBI" id="CHEBI:58702"/>
    </ligand>
</feature>
<evidence type="ECO:0000259" key="21">
    <source>
        <dbReference type="Pfam" id="PF00391"/>
    </source>
</evidence>
<feature type="domain" description="PEP-utilising enzyme C-terminal" evidence="22">
    <location>
        <begin position="257"/>
        <end position="541"/>
    </location>
</feature>
<comment type="similarity">
    <text evidence="5 17">Belongs to the PEP-utilizing enzyme family.</text>
</comment>
<evidence type="ECO:0000256" key="12">
    <source>
        <dbReference type="ARBA" id="ARBA00022683"/>
    </source>
</evidence>
<keyword evidence="14 17" id="KW-0418">Kinase</keyword>
<feature type="active site" description="Tele-phosphohistidine intermediate" evidence="18">
    <location>
        <position position="193"/>
    </location>
</feature>
<dbReference type="GO" id="GO:0046872">
    <property type="term" value="F:metal ion binding"/>
    <property type="evidence" value="ECO:0007669"/>
    <property type="project" value="UniProtKB-KW"/>
</dbReference>
<dbReference type="InterPro" id="IPR050499">
    <property type="entry name" value="PEP-utilizing_PTS_enzyme"/>
</dbReference>
<feature type="domain" description="Phosphotransferase system enzyme I N-terminal" evidence="23">
    <location>
        <begin position="9"/>
        <end position="130"/>
    </location>
</feature>
<evidence type="ECO:0000256" key="11">
    <source>
        <dbReference type="ARBA" id="ARBA00022679"/>
    </source>
</evidence>
<dbReference type="EMBL" id="CP000386">
    <property type="protein sequence ID" value="ABG04694.1"/>
    <property type="molecule type" value="Genomic_DNA"/>
</dbReference>
<keyword evidence="15 17" id="KW-0460">Magnesium</keyword>
<dbReference type="Pfam" id="PF00391">
    <property type="entry name" value="PEP-utilizers"/>
    <property type="match status" value="1"/>
</dbReference>
<dbReference type="InterPro" id="IPR006318">
    <property type="entry name" value="PTS_EI-like"/>
</dbReference>
<dbReference type="Pfam" id="PF02896">
    <property type="entry name" value="PEP-utilizers_C"/>
    <property type="match status" value="1"/>
</dbReference>
<evidence type="ECO:0000256" key="4">
    <source>
        <dbReference type="ARBA" id="ARBA00004496"/>
    </source>
</evidence>
<feature type="binding site" evidence="20">
    <location>
        <position position="434"/>
    </location>
    <ligand>
        <name>Mg(2+)</name>
        <dbReference type="ChEBI" id="CHEBI:18420"/>
    </ligand>
</feature>
<sequence>MGIPLKLSGVAASEGVAVGPAYVYAPRGPRPAGNVPEGAVEEEISRFRRAVEAVRERLSETAARLREAGSGEEAAIFEAHAEIAGDPELAAEVERRVREGREGAGAAVLAVGEEYARSFAAMDDEYMAARADDVRDVAAQIATELVGGPSSGIEGLDRPSVILARNLLPSDTARLPREKVLGFVTAEGSRTSHVAIMARSLGIPAVVGVGEELEKAFGASVVALDGGEGYAVADPDPGTLELFERRRRRSDAEAALLKEYRHIEGRTRDGRRIEVSANLGSPEEAEEALSWGAEGVGLFRTEFLFMERDELPSEEEQYAAYRRVVEVFGERPVIVRTLDVGGDKDLPGIDRPAEENPFLGWRGIRMSLDLPDLFRTQLRAVLRAAAHGNLKVMFPMVTGVEEVRAAREHLEECRRELEEEGTPCGPLEAGVMIETPAAAILAGELAREVSFFSIGTNDLIQYTLAADRGNERLRRLYRADHPAVLELIRHTCEAAREAGIWVGACGEAAGDPGMIPYLVRLGVTELSMSPPSIPRAKKILSEL</sequence>
<evidence type="ECO:0000256" key="17">
    <source>
        <dbReference type="PIRNR" id="PIRNR000732"/>
    </source>
</evidence>
<dbReference type="NCBIfam" id="TIGR01417">
    <property type="entry name" value="PTS_I_fam"/>
    <property type="match status" value="1"/>
</dbReference>
<comment type="function">
    <text evidence="3 17">General (non sugar-specific) component of the phosphoenolpyruvate-dependent sugar phosphotransferase system (sugar PTS). This major carbohydrate active-transport system catalyzes the phosphorylation of incoming sugar substrates concomitantly with their translocation across the cell membrane. Enzyme I transfers the phosphoryl group from phosphoenolpyruvate (PEP) to the phosphoryl carrier protein (HPr).</text>
</comment>
<comment type="cofactor">
    <cofactor evidence="2 17 20">
        <name>Mg(2+)</name>
        <dbReference type="ChEBI" id="CHEBI:18420"/>
    </cofactor>
</comment>
<evidence type="ECO:0000256" key="14">
    <source>
        <dbReference type="ARBA" id="ARBA00022777"/>
    </source>
</evidence>
<feature type="binding site" evidence="19">
    <location>
        <begin position="457"/>
        <end position="458"/>
    </location>
    <ligand>
        <name>phosphoenolpyruvate</name>
        <dbReference type="ChEBI" id="CHEBI:58702"/>
    </ligand>
</feature>
<evidence type="ECO:0000256" key="15">
    <source>
        <dbReference type="ARBA" id="ARBA00022842"/>
    </source>
</evidence>
<dbReference type="PANTHER" id="PTHR46244:SF3">
    <property type="entry name" value="PHOSPHOENOLPYRUVATE-PROTEIN PHOSPHOTRANSFERASE"/>
    <property type="match status" value="1"/>
</dbReference>
<dbReference type="eggNOG" id="COG1080">
    <property type="taxonomic scope" value="Bacteria"/>
</dbReference>
<evidence type="ECO:0000256" key="16">
    <source>
        <dbReference type="ARBA" id="ARBA00033235"/>
    </source>
</evidence>
<dbReference type="HOGENOM" id="CLU_007308_7_0_11"/>
<feature type="binding site" evidence="19">
    <location>
        <position position="300"/>
    </location>
    <ligand>
        <name>phosphoenolpyruvate</name>
        <dbReference type="ChEBI" id="CHEBI:58702"/>
    </ligand>
</feature>
<evidence type="ECO:0000256" key="10">
    <source>
        <dbReference type="ARBA" id="ARBA00022597"/>
    </source>
</evidence>
<dbReference type="SUPFAM" id="SSF52009">
    <property type="entry name" value="Phosphohistidine domain"/>
    <property type="match status" value="1"/>
</dbReference>
<evidence type="ECO:0000259" key="23">
    <source>
        <dbReference type="Pfam" id="PF05524"/>
    </source>
</evidence>
<evidence type="ECO:0000256" key="6">
    <source>
        <dbReference type="ARBA" id="ARBA00012232"/>
    </source>
</evidence>
<dbReference type="InterPro" id="IPR036618">
    <property type="entry name" value="PtsI_HPr-bd_sf"/>
</dbReference>
<dbReference type="Gene3D" id="3.20.20.60">
    <property type="entry name" value="Phosphoenolpyruvate-binding domains"/>
    <property type="match status" value="1"/>
</dbReference>
<feature type="binding site" evidence="20">
    <location>
        <position position="458"/>
    </location>
    <ligand>
        <name>Mg(2+)</name>
        <dbReference type="ChEBI" id="CHEBI:18420"/>
    </ligand>
</feature>
<dbReference type="AlphaFoldDB" id="Q1AV84"/>
<evidence type="ECO:0000313" key="25">
    <source>
        <dbReference type="Proteomes" id="UP000006637"/>
    </source>
</evidence>
<gene>
    <name evidence="24" type="ordered locus">Rxyl_1734</name>
</gene>
<keyword evidence="12 17" id="KW-0598">Phosphotransferase system</keyword>
<keyword evidence="13 17" id="KW-0479">Metal-binding</keyword>
<dbReference type="PIRSF" id="PIRSF000732">
    <property type="entry name" value="PTS_enzyme_I"/>
    <property type="match status" value="1"/>
</dbReference>
<dbReference type="InterPro" id="IPR036637">
    <property type="entry name" value="Phosphohistidine_dom_sf"/>
</dbReference>
<dbReference type="GO" id="GO:0008965">
    <property type="term" value="F:phosphoenolpyruvate-protein phosphotransferase activity"/>
    <property type="evidence" value="ECO:0007669"/>
    <property type="project" value="UniProtKB-EC"/>
</dbReference>
<evidence type="ECO:0000256" key="2">
    <source>
        <dbReference type="ARBA" id="ARBA00001946"/>
    </source>
</evidence>
<dbReference type="Proteomes" id="UP000006637">
    <property type="component" value="Chromosome"/>
</dbReference>
<dbReference type="InterPro" id="IPR023151">
    <property type="entry name" value="PEP_util_CS"/>
</dbReference>
<dbReference type="InterPro" id="IPR000121">
    <property type="entry name" value="PEP_util_C"/>
</dbReference>
<name>Q1AV84_RUBXD</name>
<evidence type="ECO:0000256" key="8">
    <source>
        <dbReference type="ARBA" id="ARBA00022448"/>
    </source>
</evidence>
<evidence type="ECO:0000256" key="18">
    <source>
        <dbReference type="PIRSR" id="PIRSR000732-1"/>
    </source>
</evidence>
<dbReference type="GO" id="GO:0009401">
    <property type="term" value="P:phosphoenolpyruvate-dependent sugar phosphotransferase system"/>
    <property type="evidence" value="ECO:0007669"/>
    <property type="project" value="UniProtKB-KW"/>
</dbReference>
<feature type="active site" description="Proton donor" evidence="18">
    <location>
        <position position="505"/>
    </location>
</feature>
<evidence type="ECO:0000256" key="3">
    <source>
        <dbReference type="ARBA" id="ARBA00002728"/>
    </source>
</evidence>
<protein>
    <recommendedName>
        <fullName evidence="7 17">Phosphoenolpyruvate-protein phosphotransferase</fullName>
        <ecNumber evidence="6 17">2.7.3.9</ecNumber>
    </recommendedName>
    <alternativeName>
        <fullName evidence="16 17">Phosphotransferase system, enzyme I</fullName>
    </alternativeName>
</protein>
<keyword evidence="10 17" id="KW-0762">Sugar transport</keyword>
<evidence type="ECO:0000256" key="5">
    <source>
        <dbReference type="ARBA" id="ARBA00007837"/>
    </source>
</evidence>
<comment type="subcellular location">
    <subcellularLocation>
        <location evidence="4 17">Cytoplasm</location>
    </subcellularLocation>
</comment>
<dbReference type="InterPro" id="IPR024692">
    <property type="entry name" value="PTS_EI"/>
</dbReference>
<dbReference type="InterPro" id="IPR015813">
    <property type="entry name" value="Pyrv/PenolPyrv_kinase-like_dom"/>
</dbReference>
<reference evidence="24 25" key="1">
    <citation type="submission" date="2006-06" db="EMBL/GenBank/DDBJ databases">
        <title>Complete sequence of Rubrobacter xylanophilus DSM 9941.</title>
        <authorList>
            <consortium name="US DOE Joint Genome Institute"/>
            <person name="Copeland A."/>
            <person name="Lucas S."/>
            <person name="Lapidus A."/>
            <person name="Barry K."/>
            <person name="Detter J.C."/>
            <person name="Glavina del Rio T."/>
            <person name="Hammon N."/>
            <person name="Israni S."/>
            <person name="Dalin E."/>
            <person name="Tice H."/>
            <person name="Pitluck S."/>
            <person name="Munk A.C."/>
            <person name="Brettin T."/>
            <person name="Bruce D."/>
            <person name="Han C."/>
            <person name="Tapia R."/>
            <person name="Gilna P."/>
            <person name="Schmutz J."/>
            <person name="Larimer F."/>
            <person name="Land M."/>
            <person name="Hauser L."/>
            <person name="Kyrpides N."/>
            <person name="Lykidis A."/>
            <person name="da Costa M.S."/>
            <person name="Rainey F.A."/>
            <person name="Empadinhas N."/>
            <person name="Jolivet E."/>
            <person name="Battista J.R."/>
            <person name="Richardson P."/>
        </authorList>
    </citation>
    <scope>NUCLEOTIDE SEQUENCE [LARGE SCALE GENOMIC DNA]</scope>
    <source>
        <strain evidence="25">DSM 9941 / NBRC 16129 / PRD-1</strain>
    </source>
</reference>
<dbReference type="STRING" id="266117.Rxyl_1734"/>
<feature type="domain" description="PEP-utilising enzyme mobile" evidence="21">
    <location>
        <begin position="157"/>
        <end position="229"/>
    </location>
</feature>
<proteinExistence type="inferred from homology"/>
<evidence type="ECO:0000256" key="1">
    <source>
        <dbReference type="ARBA" id="ARBA00000683"/>
    </source>
</evidence>
<dbReference type="InterPro" id="IPR008731">
    <property type="entry name" value="PTS_EIN"/>
</dbReference>
<keyword evidence="25" id="KW-1185">Reference proteome</keyword>
<dbReference type="RefSeq" id="WP_011564711.1">
    <property type="nucleotide sequence ID" value="NC_008148.1"/>
</dbReference>
<dbReference type="PANTHER" id="PTHR46244">
    <property type="entry name" value="PHOSPHOENOLPYRUVATE-PROTEIN PHOSPHOTRANSFERASE"/>
    <property type="match status" value="1"/>
</dbReference>
<dbReference type="EC" id="2.7.3.9" evidence="6 17"/>
<dbReference type="PhylomeDB" id="Q1AV84"/>
<dbReference type="SUPFAM" id="SSF47831">
    <property type="entry name" value="Enzyme I of the PEP:sugar phosphotransferase system HPr-binding (sub)domain"/>
    <property type="match status" value="1"/>
</dbReference>
<comment type="catalytic activity">
    <reaction evidence="1 17">
        <text>L-histidyl-[protein] + phosphoenolpyruvate = N(pros)-phospho-L-histidyl-[protein] + pyruvate</text>
        <dbReference type="Rhea" id="RHEA:23880"/>
        <dbReference type="Rhea" id="RHEA-COMP:9745"/>
        <dbReference type="Rhea" id="RHEA-COMP:9746"/>
        <dbReference type="ChEBI" id="CHEBI:15361"/>
        <dbReference type="ChEBI" id="CHEBI:29979"/>
        <dbReference type="ChEBI" id="CHEBI:58702"/>
        <dbReference type="ChEBI" id="CHEBI:64837"/>
        <dbReference type="EC" id="2.7.3.9"/>
    </reaction>
</comment>
<dbReference type="InterPro" id="IPR008279">
    <property type="entry name" value="PEP-util_enz_mobile_dom"/>
</dbReference>
<dbReference type="GO" id="GO:0005737">
    <property type="term" value="C:cytoplasm"/>
    <property type="evidence" value="ECO:0007669"/>
    <property type="project" value="UniProtKB-SubCell"/>
</dbReference>
<dbReference type="OrthoDB" id="9765468at2"/>